<sequence length="256" mass="28520">MDKLKKIADKLYDASNNFYQIEPISNTYKDLTIDDAYKIQLINHKKELEKGKKITGKKIGLTSKGMQDAIGVDQPDFGILFDDMEVKDNIIDTSKILQPKVEGELVFVLKEDIGKNITYERIIEATDYVAPAIEIVASRIENWAVTIIDTIADNASCGQYIVSDIKIDPRKTDLKKIEMTVYKNGEFINKGFATEVQGDPVNAVVWLAKTLGKYGVEFNKGDVILSGAITGAVAAEKGDKFICDYGEFGKIEIEFD</sequence>
<reference evidence="1 2" key="1">
    <citation type="journal article" date="2022" name="Int. J. Syst. Evol. Microbiol.">
        <title>Miniphocaeibacter halophilus sp. nov., an ammonium-tolerant acetate-producing bacterium isolated from a biogas system.</title>
        <authorList>
            <person name="Schnurer A."/>
            <person name="Singh A."/>
            <person name="Bi S."/>
            <person name="Qiao W."/>
            <person name="Westerholm M."/>
        </authorList>
    </citation>
    <scope>NUCLEOTIDE SEQUENCE [LARGE SCALE GENOMIC DNA]</scope>
    <source>
        <strain evidence="1 2">AMB_01</strain>
    </source>
</reference>
<proteinExistence type="predicted"/>
<evidence type="ECO:0000313" key="1">
    <source>
        <dbReference type="EMBL" id="QQK07598.1"/>
    </source>
</evidence>
<accession>A0AC61N0B6</accession>
<dbReference type="Proteomes" id="UP000595814">
    <property type="component" value="Chromosome"/>
</dbReference>
<gene>
    <name evidence="1" type="ORF">JFY71_09925</name>
</gene>
<keyword evidence="2" id="KW-1185">Reference proteome</keyword>
<protein>
    <submittedName>
        <fullName evidence="1">Fumarylacetoacetate hydrolase family protein</fullName>
    </submittedName>
</protein>
<keyword evidence="1" id="KW-0378">Hydrolase</keyword>
<organism evidence="1 2">
    <name type="scientific">Miniphocaeibacter halophilus</name>
    <dbReference type="NCBI Taxonomy" id="2931922"/>
    <lineage>
        <taxon>Bacteria</taxon>
        <taxon>Bacillati</taxon>
        <taxon>Bacillota</taxon>
        <taxon>Tissierellia</taxon>
        <taxon>Tissierellales</taxon>
        <taxon>Peptoniphilaceae</taxon>
        <taxon>Miniphocaeibacter</taxon>
    </lineage>
</organism>
<dbReference type="EMBL" id="CP066744">
    <property type="protein sequence ID" value="QQK07598.1"/>
    <property type="molecule type" value="Genomic_DNA"/>
</dbReference>
<name>A0AC61N0B6_9FIRM</name>
<evidence type="ECO:0000313" key="2">
    <source>
        <dbReference type="Proteomes" id="UP000595814"/>
    </source>
</evidence>